<dbReference type="EMBL" id="BK014735">
    <property type="protein sequence ID" value="DAD73413.1"/>
    <property type="molecule type" value="Genomic_DNA"/>
</dbReference>
<accession>A0A8S5LTR0</accession>
<proteinExistence type="predicted"/>
<evidence type="ECO:0000313" key="1">
    <source>
        <dbReference type="EMBL" id="DAD73413.1"/>
    </source>
</evidence>
<name>A0A8S5LTR0_9CAUD</name>
<protein>
    <submittedName>
        <fullName evidence="1">Uncharacterized protein</fullName>
    </submittedName>
</protein>
<sequence>MPRRRNETDDIRQALTPEGRMLKLTKKAFDLAERQLDDGTIAPSTLNALLKYGTVENELQLESLRTKNKLDNSRVSLIDSEVKGKGDSQEVINAIRGYMPSEEL</sequence>
<reference evidence="1" key="1">
    <citation type="journal article" date="2021" name="Proc. Natl. Acad. Sci. U.S.A.">
        <title>A Catalog of Tens of Thousands of Viruses from Human Metagenomes Reveals Hidden Associations with Chronic Diseases.</title>
        <authorList>
            <person name="Tisza M.J."/>
            <person name="Buck C.B."/>
        </authorList>
    </citation>
    <scope>NUCLEOTIDE SEQUENCE</scope>
    <source>
        <strain evidence="1">CtKm44</strain>
    </source>
</reference>
<organism evidence="1">
    <name type="scientific">Siphoviridae sp. ctKm44</name>
    <dbReference type="NCBI Taxonomy" id="2826245"/>
    <lineage>
        <taxon>Viruses</taxon>
        <taxon>Duplodnaviria</taxon>
        <taxon>Heunggongvirae</taxon>
        <taxon>Uroviricota</taxon>
        <taxon>Caudoviricetes</taxon>
    </lineage>
</organism>